<dbReference type="EMBL" id="JANTQA010000008">
    <property type="protein sequence ID" value="KAJ3451455.1"/>
    <property type="molecule type" value="Genomic_DNA"/>
</dbReference>
<keyword evidence="2" id="KW-0472">Membrane</keyword>
<reference evidence="3" key="1">
    <citation type="submission" date="2022-08" db="EMBL/GenBank/DDBJ databases">
        <title>Novel sulphate-reducing endosymbionts in the free-living metamonad Anaeramoeba.</title>
        <authorList>
            <person name="Jerlstrom-Hultqvist J."/>
            <person name="Cepicka I."/>
            <person name="Gallot-Lavallee L."/>
            <person name="Salas-Leiva D."/>
            <person name="Curtis B.A."/>
            <person name="Zahonova K."/>
            <person name="Pipaliya S."/>
            <person name="Dacks J."/>
            <person name="Roger A.J."/>
        </authorList>
    </citation>
    <scope>NUCLEOTIDE SEQUENCE</scope>
    <source>
        <strain evidence="3">Busselton2</strain>
    </source>
</reference>
<protein>
    <submittedName>
        <fullName evidence="3">Uncharacterized protein</fullName>
    </submittedName>
</protein>
<dbReference type="AlphaFoldDB" id="A0AAV8AF12"/>
<evidence type="ECO:0000256" key="2">
    <source>
        <dbReference type="SAM" id="Phobius"/>
    </source>
</evidence>
<dbReference type="Proteomes" id="UP001146793">
    <property type="component" value="Unassembled WGS sequence"/>
</dbReference>
<keyword evidence="1" id="KW-0175">Coiled coil</keyword>
<feature type="coiled-coil region" evidence="1">
    <location>
        <begin position="115"/>
        <end position="142"/>
    </location>
</feature>
<organism evidence="3 4">
    <name type="scientific">Anaeramoeba flamelloides</name>
    <dbReference type="NCBI Taxonomy" id="1746091"/>
    <lineage>
        <taxon>Eukaryota</taxon>
        <taxon>Metamonada</taxon>
        <taxon>Anaeramoebidae</taxon>
        <taxon>Anaeramoeba</taxon>
    </lineage>
</organism>
<evidence type="ECO:0000256" key="1">
    <source>
        <dbReference type="SAM" id="Coils"/>
    </source>
</evidence>
<keyword evidence="2" id="KW-1133">Transmembrane helix</keyword>
<comment type="caution">
    <text evidence="3">The sequence shown here is derived from an EMBL/GenBank/DDBJ whole genome shotgun (WGS) entry which is preliminary data.</text>
</comment>
<sequence length="351" mass="41914">MEFSYKEEIPGCIYSILKVIVFYHFTICWVHLLLEGLFKDGLLIVKTLLGKTYIESLSGNLDILIKLYPWVNVPLDPLGNKLNAIEVLDLSMILNIAIELTEYGYFESKIQEFEIEKIQIELDKQTDKRNLTQKEIKDENEKRYKKLFKNKRDQLILDIFREKNHLTLLNDFSNWKTEYFDQVPINNKLKVILDWIDLFNSLISNLFLPSRNKNDDDLLEKKCNDFRFIHLKLCNFKDLPGSSHNFIEDETNKKKKSNFYNLKRKTNIHYLRHLSKCIRKNGSMFTFYLALERFHQNFKLKTRKLKLNGIKLLINLIENELLRKIYDISLLEIGNDIKNRKYIKKDCPPIY</sequence>
<proteinExistence type="predicted"/>
<keyword evidence="2" id="KW-0812">Transmembrane</keyword>
<evidence type="ECO:0000313" key="4">
    <source>
        <dbReference type="Proteomes" id="UP001146793"/>
    </source>
</evidence>
<name>A0AAV8AF12_9EUKA</name>
<accession>A0AAV8AF12</accession>
<gene>
    <name evidence="3" type="ORF">M0812_03200</name>
</gene>
<feature type="transmembrane region" description="Helical" evidence="2">
    <location>
        <begin position="12"/>
        <end position="34"/>
    </location>
</feature>
<evidence type="ECO:0000313" key="3">
    <source>
        <dbReference type="EMBL" id="KAJ3451455.1"/>
    </source>
</evidence>